<keyword evidence="6" id="KW-0445">Lipid transport</keyword>
<dbReference type="Proteomes" id="UP001479436">
    <property type="component" value="Unassembled WGS sequence"/>
</dbReference>
<name>A0ABR2WWH4_9FUNG</name>
<dbReference type="EMBL" id="JASJQH010000216">
    <property type="protein sequence ID" value="KAK9765874.1"/>
    <property type="molecule type" value="Genomic_DNA"/>
</dbReference>
<dbReference type="CDD" id="cd21675">
    <property type="entry name" value="SMP_TEX2"/>
    <property type="match status" value="1"/>
</dbReference>
<keyword evidence="8 10" id="KW-0472">Membrane</keyword>
<keyword evidence="3 10" id="KW-0812">Transmembrane</keyword>
<reference evidence="12 13" key="1">
    <citation type="submission" date="2023-04" db="EMBL/GenBank/DDBJ databases">
        <title>Genome of Basidiobolus ranarum AG-B5.</title>
        <authorList>
            <person name="Stajich J.E."/>
            <person name="Carter-House D."/>
            <person name="Gryganskyi A."/>
        </authorList>
    </citation>
    <scope>NUCLEOTIDE SEQUENCE [LARGE SCALE GENOMIC DNA]</scope>
    <source>
        <strain evidence="12 13">AG-B5</strain>
    </source>
</reference>
<protein>
    <recommendedName>
        <fullName evidence="11">SMP-LTD domain-containing protein</fullName>
    </recommendedName>
</protein>
<organism evidence="12 13">
    <name type="scientific">Basidiobolus ranarum</name>
    <dbReference type="NCBI Taxonomy" id="34480"/>
    <lineage>
        <taxon>Eukaryota</taxon>
        <taxon>Fungi</taxon>
        <taxon>Fungi incertae sedis</taxon>
        <taxon>Zoopagomycota</taxon>
        <taxon>Entomophthoromycotina</taxon>
        <taxon>Basidiobolomycetes</taxon>
        <taxon>Basidiobolales</taxon>
        <taxon>Basidiobolaceae</taxon>
        <taxon>Basidiobolus</taxon>
    </lineage>
</organism>
<dbReference type="PROSITE" id="PS51847">
    <property type="entry name" value="SMP"/>
    <property type="match status" value="1"/>
</dbReference>
<feature type="transmembrane region" description="Helical" evidence="10">
    <location>
        <begin position="7"/>
        <end position="34"/>
    </location>
</feature>
<dbReference type="SUPFAM" id="SSF50729">
    <property type="entry name" value="PH domain-like"/>
    <property type="match status" value="1"/>
</dbReference>
<keyword evidence="2" id="KW-0813">Transport</keyword>
<gene>
    <name evidence="12" type="ORF">K7432_005458</name>
</gene>
<keyword evidence="4" id="KW-0256">Endoplasmic reticulum</keyword>
<proteinExistence type="predicted"/>
<comment type="caution">
    <text evidence="12">The sequence shown here is derived from an EMBL/GenBank/DDBJ whole genome shotgun (WGS) entry which is preliminary data.</text>
</comment>
<evidence type="ECO:0000256" key="3">
    <source>
        <dbReference type="ARBA" id="ARBA00022692"/>
    </source>
</evidence>
<dbReference type="Pfam" id="PF26547">
    <property type="entry name" value="PDZD8_N"/>
    <property type="match status" value="1"/>
</dbReference>
<feature type="region of interest" description="Disordered" evidence="9">
    <location>
        <begin position="654"/>
        <end position="680"/>
    </location>
</feature>
<dbReference type="InterPro" id="IPR058801">
    <property type="entry name" value="PDZD8_N"/>
</dbReference>
<sequence>MVEIWSLAVAFFFGGVLLTPIIFAATAFILFYWWQSLVLDHSPSLATRFDSLLPKPHKEAQNQAITQLNSRSGWIRMTKEFKVDHVDSNNISGLMMQGINSLIEGKNAGPKRPKNSYFAVLKHETLSLYADEKMLECQGVITLSFYTVSIYPSYLPDNEVFHKELPIRLKKKTVEDDLMEDTKSDYYIFVNTPVFKEDWFFALCRASRLKKWGATNTQFDQNPANFEPTAMRLLIEKVNSDEHHRQTQWLNAFIGRVFLSMYKTQAIKDFMIRKVLLKCTKVKRPSFIKEFVVKDLLLGDNVPSVTHPRLIDLNAVGNMTVEFRVHYSGGFSMEIETELTISMPPLIKTTTIPVKVAVRVRSLEGRMQLKIKSPPTNRLWIGFTEEPNISLDIVPIISGKVIQSTLILKAIERQIRTVLREVIVLPNMDDTPFFPSEGLGGIFDVAGISKLQSEVVLSPQSEPDDADTSIEDNIINREELKTPTEMFEDNGAGSSGNSDEYSDNDYFQEINENLAVVTQISSEVTLKDPVNLAVPERSQTAPVISTPPTANSTPMMTSSSLGRMKSTDGFALEGGLPNVTAVTRGYAMAKNTDLKDSGWWKTGRDLKRNSLASLIPVIHSVEQSKEQPFNDKLGKIKLLPSLMAFRSSTWGAATTSKENSSTSDHISNGQASKANTNSSFANSPTLSSIASIFSHGNSMSTKSSNIESKSNAVPEAEEPKESTPGSSNTTIISSQTTKFFTSLFTPSST</sequence>
<evidence type="ECO:0000259" key="11">
    <source>
        <dbReference type="PROSITE" id="PS51847"/>
    </source>
</evidence>
<evidence type="ECO:0000313" key="12">
    <source>
        <dbReference type="EMBL" id="KAK9765874.1"/>
    </source>
</evidence>
<dbReference type="InterPro" id="IPR031468">
    <property type="entry name" value="SMP_LBD"/>
</dbReference>
<evidence type="ECO:0000256" key="2">
    <source>
        <dbReference type="ARBA" id="ARBA00022448"/>
    </source>
</evidence>
<evidence type="ECO:0000256" key="4">
    <source>
        <dbReference type="ARBA" id="ARBA00022824"/>
    </source>
</evidence>
<evidence type="ECO:0000256" key="7">
    <source>
        <dbReference type="ARBA" id="ARBA00023121"/>
    </source>
</evidence>
<feature type="domain" description="SMP-LTD" evidence="11">
    <location>
        <begin position="243"/>
        <end position="434"/>
    </location>
</feature>
<comment type="subcellular location">
    <subcellularLocation>
        <location evidence="1">Endoplasmic reticulum membrane</location>
    </subcellularLocation>
</comment>
<evidence type="ECO:0000256" key="1">
    <source>
        <dbReference type="ARBA" id="ARBA00004586"/>
    </source>
</evidence>
<dbReference type="PANTHER" id="PTHR13466">
    <property type="entry name" value="TEX2 PROTEIN-RELATED"/>
    <property type="match status" value="1"/>
</dbReference>
<evidence type="ECO:0000256" key="8">
    <source>
        <dbReference type="ARBA" id="ARBA00023136"/>
    </source>
</evidence>
<feature type="region of interest" description="Disordered" evidence="9">
    <location>
        <begin position="479"/>
        <end position="502"/>
    </location>
</feature>
<feature type="region of interest" description="Disordered" evidence="9">
    <location>
        <begin position="700"/>
        <end position="734"/>
    </location>
</feature>
<evidence type="ECO:0000256" key="10">
    <source>
        <dbReference type="SAM" id="Phobius"/>
    </source>
</evidence>
<feature type="region of interest" description="Disordered" evidence="9">
    <location>
        <begin position="539"/>
        <end position="561"/>
    </location>
</feature>
<dbReference type="PANTHER" id="PTHR13466:SF19">
    <property type="entry name" value="NUCLEUS-VACUOLE JUNCTION PROTEIN 2"/>
    <property type="match status" value="1"/>
</dbReference>
<evidence type="ECO:0000256" key="6">
    <source>
        <dbReference type="ARBA" id="ARBA00023055"/>
    </source>
</evidence>
<keyword evidence="5 10" id="KW-1133">Transmembrane helix</keyword>
<accession>A0ABR2WWH4</accession>
<evidence type="ECO:0000313" key="13">
    <source>
        <dbReference type="Proteomes" id="UP001479436"/>
    </source>
</evidence>
<keyword evidence="13" id="KW-1185">Reference proteome</keyword>
<feature type="compositionally biased region" description="Polar residues" evidence="9">
    <location>
        <begin position="700"/>
        <end position="711"/>
    </location>
</feature>
<keyword evidence="7" id="KW-0446">Lipid-binding</keyword>
<evidence type="ECO:0000256" key="9">
    <source>
        <dbReference type="SAM" id="MobiDB-lite"/>
    </source>
</evidence>
<evidence type="ECO:0000256" key="5">
    <source>
        <dbReference type="ARBA" id="ARBA00022989"/>
    </source>
</evidence>